<organism evidence="2 3">
    <name type="scientific">Tritrichomonas musculus</name>
    <dbReference type="NCBI Taxonomy" id="1915356"/>
    <lineage>
        <taxon>Eukaryota</taxon>
        <taxon>Metamonada</taxon>
        <taxon>Parabasalia</taxon>
        <taxon>Tritrichomonadida</taxon>
        <taxon>Tritrichomonadidae</taxon>
        <taxon>Tritrichomonas</taxon>
    </lineage>
</organism>
<dbReference type="Proteomes" id="UP001470230">
    <property type="component" value="Unassembled WGS sequence"/>
</dbReference>
<proteinExistence type="predicted"/>
<name>A0ABR2KLZ9_9EUKA</name>
<evidence type="ECO:0000313" key="3">
    <source>
        <dbReference type="Proteomes" id="UP001470230"/>
    </source>
</evidence>
<feature type="coiled-coil region" evidence="1">
    <location>
        <begin position="538"/>
        <end position="771"/>
    </location>
</feature>
<dbReference type="EMBL" id="JAPFFF010000004">
    <property type="protein sequence ID" value="KAK8891858.1"/>
    <property type="molecule type" value="Genomic_DNA"/>
</dbReference>
<evidence type="ECO:0000313" key="2">
    <source>
        <dbReference type="EMBL" id="KAK8891858.1"/>
    </source>
</evidence>
<dbReference type="Gene3D" id="1.10.287.1490">
    <property type="match status" value="1"/>
</dbReference>
<evidence type="ECO:0008006" key="4">
    <source>
        <dbReference type="Google" id="ProtNLM"/>
    </source>
</evidence>
<protein>
    <recommendedName>
        <fullName evidence="4">Vesicle tethering protein Uso1/P115-like head domain-containing protein</fullName>
    </recommendedName>
</protein>
<dbReference type="SUPFAM" id="SSF57997">
    <property type="entry name" value="Tropomyosin"/>
    <property type="match status" value="1"/>
</dbReference>
<keyword evidence="1" id="KW-0175">Coiled coil</keyword>
<sequence length="803" mass="90938">MSSLSSICETLETKAENNASFDKILLDYLVLISSEKIDICKYARDPYLRRFTQLAFQPFMRLNTHSKPQFRANVLEIIKFFESLFMIHPAFLDCAASVLPIDTVLQIVLPIGDNDLTRGVVGFIAHICTAPSILASSATSAKVISDCILSMINVPVLSGYSIVMLAGLIRFSPIFETTIKSSSELRKYKNILSNALSCDDHVSVVASISALLTLFPRSVDLDTAKVAALHAINVSNSNVLLLKSALWIYVEVTRENGITSNDILSLMKLASSNVGWKAFCLFETLNCILANGGINVLDMEKDIRLQKIIRFILSQRYGFVAYSAIRFVQQLVEHDEKLFDQLKDCEKLTIRALEIASAPSLSVDIDLIECSVVLLRFISKSKECFETVKSVLLANEENVFVAFQRSIESNRSYASLQFFLFLADISRSLIEWNKRLRLIVIDSQFGALLAHVLEKSTDRQTICDGIRAVAIISNFSEESNITDGELLFDCIVSGFAVVNLQNQKDARIFKAATTDQIAKNEEDIFALKSQVEVKEVEFQSMKNAADNAINKCQQQENKMAEMASQISELKAKLENVQDNLNKKQKEFDDLSNNYNILQKENAEQKNVLNMNSTQIISLNENIKKYTEIEKEKSRIDRDNAQYEQKVANFQQTIDQLNEKIKSLNDSIANYKNKFKENKAQLADQLAALQKSESEREKINLQMIAMKEKMDSYDQAHDSEKEKYNLLKTKVRELSKTVESLRSQSNDLRAQLDAEEQKNNELNGQLTILLTERKQWELVTQFVHRITDENPVPSEQLITLFHDT</sequence>
<reference evidence="2 3" key="1">
    <citation type="submission" date="2024-04" db="EMBL/GenBank/DDBJ databases">
        <title>Tritrichomonas musculus Genome.</title>
        <authorList>
            <person name="Alves-Ferreira E."/>
            <person name="Grigg M."/>
            <person name="Lorenzi H."/>
            <person name="Galac M."/>
        </authorList>
    </citation>
    <scope>NUCLEOTIDE SEQUENCE [LARGE SCALE GENOMIC DNA]</scope>
    <source>
        <strain evidence="2 3">EAF2021</strain>
    </source>
</reference>
<gene>
    <name evidence="2" type="ORF">M9Y10_029080</name>
</gene>
<evidence type="ECO:0000256" key="1">
    <source>
        <dbReference type="SAM" id="Coils"/>
    </source>
</evidence>
<comment type="caution">
    <text evidence="2">The sequence shown here is derived from an EMBL/GenBank/DDBJ whole genome shotgun (WGS) entry which is preliminary data.</text>
</comment>
<keyword evidence="3" id="KW-1185">Reference proteome</keyword>
<accession>A0ABR2KLZ9</accession>